<comment type="function">
    <text evidence="5">Attaches a formyl group to the free amino group of methionyl-tRNA(fMet). The formyl group appears to play a dual role in the initiator identity of N-formylmethionyl-tRNA by promoting its recognition by IF2 and preventing the misappropriation of this tRNA by the elongation apparatus.</text>
</comment>
<comment type="catalytic activity">
    <reaction evidence="5">
        <text>L-methionyl-tRNA(fMet) + (6R)-10-formyltetrahydrofolate = N-formyl-L-methionyl-tRNA(fMet) + (6S)-5,6,7,8-tetrahydrofolate + H(+)</text>
        <dbReference type="Rhea" id="RHEA:24380"/>
        <dbReference type="Rhea" id="RHEA-COMP:9952"/>
        <dbReference type="Rhea" id="RHEA-COMP:9953"/>
        <dbReference type="ChEBI" id="CHEBI:15378"/>
        <dbReference type="ChEBI" id="CHEBI:57453"/>
        <dbReference type="ChEBI" id="CHEBI:78530"/>
        <dbReference type="ChEBI" id="CHEBI:78844"/>
        <dbReference type="ChEBI" id="CHEBI:195366"/>
        <dbReference type="EC" id="2.1.2.9"/>
    </reaction>
</comment>
<dbReference type="NCBIfam" id="TIGR00460">
    <property type="entry name" value="fmt"/>
    <property type="match status" value="1"/>
</dbReference>
<dbReference type="EC" id="2.1.2.9" evidence="2 5"/>
<dbReference type="InterPro" id="IPR041711">
    <property type="entry name" value="Met-tRNA-FMT_N"/>
</dbReference>
<dbReference type="InterPro" id="IPR005794">
    <property type="entry name" value="Fmt"/>
</dbReference>
<comment type="caution">
    <text evidence="8">The sequence shown here is derived from an EMBL/GenBank/DDBJ whole genome shotgun (WGS) entry which is preliminary data.</text>
</comment>
<reference evidence="8 9" key="1">
    <citation type="journal article" date="2015" name="Genome Biol. Evol.">
        <title>Comparative Genomics of Listeria Sensu Lato: Genus-Wide Differences in Evolutionary Dynamics and the Progressive Gain of Complex, Potentially Pathogenicity-Related Traits through Lateral Gene Transfer.</title>
        <authorList>
            <person name="Chiara M."/>
            <person name="Caruso M."/>
            <person name="D'Erchia A.M."/>
            <person name="Manzari C."/>
            <person name="Fraccalvieri R."/>
            <person name="Goffredo E."/>
            <person name="Latorre L."/>
            <person name="Miccolupo A."/>
            <person name="Padalino I."/>
            <person name="Santagada G."/>
            <person name="Chiocco D."/>
            <person name="Pesole G."/>
            <person name="Horner D.S."/>
            <person name="Parisi A."/>
        </authorList>
    </citation>
    <scope>NUCLEOTIDE SEQUENCE [LARGE SCALE GENOMIC DNA]</scope>
    <source>
        <strain evidence="8 9">1991</strain>
    </source>
</reference>
<evidence type="ECO:0000256" key="1">
    <source>
        <dbReference type="ARBA" id="ARBA00010699"/>
    </source>
</evidence>
<dbReference type="EMBL" id="AZHO01000024">
    <property type="protein sequence ID" value="KMT58784.1"/>
    <property type="molecule type" value="Genomic_DNA"/>
</dbReference>
<name>A0A0J8GCR1_9LIST</name>
<dbReference type="GO" id="GO:0004479">
    <property type="term" value="F:methionyl-tRNA formyltransferase activity"/>
    <property type="evidence" value="ECO:0007669"/>
    <property type="project" value="UniProtKB-UniRule"/>
</dbReference>
<dbReference type="PATRIC" id="fig|1430899.3.peg.2052"/>
<evidence type="ECO:0000259" key="6">
    <source>
        <dbReference type="Pfam" id="PF00551"/>
    </source>
</evidence>
<accession>A0A0J8GCR1</accession>
<dbReference type="GO" id="GO:0005829">
    <property type="term" value="C:cytosol"/>
    <property type="evidence" value="ECO:0007669"/>
    <property type="project" value="TreeGrafter"/>
</dbReference>
<dbReference type="Pfam" id="PF02911">
    <property type="entry name" value="Formyl_trans_C"/>
    <property type="match status" value="1"/>
</dbReference>
<dbReference type="SUPFAM" id="SSF53328">
    <property type="entry name" value="Formyltransferase"/>
    <property type="match status" value="1"/>
</dbReference>
<dbReference type="Pfam" id="PF00551">
    <property type="entry name" value="Formyl_trans_N"/>
    <property type="match status" value="1"/>
</dbReference>
<evidence type="ECO:0000313" key="8">
    <source>
        <dbReference type="EMBL" id="KMT58784.1"/>
    </source>
</evidence>
<evidence type="ECO:0000256" key="5">
    <source>
        <dbReference type="HAMAP-Rule" id="MF_00182"/>
    </source>
</evidence>
<dbReference type="InterPro" id="IPR044135">
    <property type="entry name" value="Met-tRNA-FMT_C"/>
</dbReference>
<evidence type="ECO:0000313" key="9">
    <source>
        <dbReference type="Proteomes" id="UP000052258"/>
    </source>
</evidence>
<organism evidence="8 9">
    <name type="scientific">Listeria fleischmannii 1991</name>
    <dbReference type="NCBI Taxonomy" id="1430899"/>
    <lineage>
        <taxon>Bacteria</taxon>
        <taxon>Bacillati</taxon>
        <taxon>Bacillota</taxon>
        <taxon>Bacilli</taxon>
        <taxon>Bacillales</taxon>
        <taxon>Listeriaceae</taxon>
        <taxon>Listeria</taxon>
    </lineage>
</organism>
<proteinExistence type="inferred from homology"/>
<evidence type="ECO:0000256" key="4">
    <source>
        <dbReference type="ARBA" id="ARBA00022917"/>
    </source>
</evidence>
<dbReference type="InterPro" id="IPR036477">
    <property type="entry name" value="Formyl_transf_N_sf"/>
</dbReference>
<dbReference type="AlphaFoldDB" id="A0A0J8GCR1"/>
<dbReference type="InterPro" id="IPR005793">
    <property type="entry name" value="Formyl_trans_C"/>
</dbReference>
<dbReference type="HAMAP" id="MF_00182">
    <property type="entry name" value="Formyl_trans"/>
    <property type="match status" value="1"/>
</dbReference>
<dbReference type="CDD" id="cd08646">
    <property type="entry name" value="FMT_core_Met-tRNA-FMT_N"/>
    <property type="match status" value="1"/>
</dbReference>
<dbReference type="Proteomes" id="UP000052258">
    <property type="component" value="Unassembled WGS sequence"/>
</dbReference>
<sequence>MEKIIFMGTPDFAVPILEKLAEQYEVIAAVTQPDRPLGRKRVLTAPPVKVAAQKLNIPVYQPEKLRDSDELRELLELDATLLVTAAYGQILPNRLLTHPTKGAINVHASLLPEYRGGAPIHYAIMDGKKETGVTIMYMVQKLDAGDMIASRSIPITDEDDTGTMFHKLSELGADLLMDTLPAFLAGEIKAVPQNPENVTFARNVTREQEKLDFSKEARVVWNHIRGLSPFPVAYTIFMEKPFKIWRAHLAEERSDSAPGSFVMLNKSTFGIVCGDGHMVVPDIVQPYGKPKMDANAFIQGTLRNISNDVRFGD</sequence>
<keyword evidence="9" id="KW-1185">Reference proteome</keyword>
<evidence type="ECO:0000259" key="7">
    <source>
        <dbReference type="Pfam" id="PF02911"/>
    </source>
</evidence>
<feature type="domain" description="Formyl transferase N-terminal" evidence="6">
    <location>
        <begin position="3"/>
        <end position="179"/>
    </location>
</feature>
<dbReference type="InterPro" id="IPR002376">
    <property type="entry name" value="Formyl_transf_N"/>
</dbReference>
<keyword evidence="3 5" id="KW-0808">Transferase</keyword>
<dbReference type="FunFam" id="3.40.50.12230:FF:000001">
    <property type="entry name" value="Methionyl-tRNA formyltransferase"/>
    <property type="match status" value="1"/>
</dbReference>
<dbReference type="RefSeq" id="WP_007476267.1">
    <property type="nucleotide sequence ID" value="NZ_KQ130617.1"/>
</dbReference>
<dbReference type="CDD" id="cd08704">
    <property type="entry name" value="Met_tRNA_FMT_C"/>
    <property type="match status" value="1"/>
</dbReference>
<comment type="similarity">
    <text evidence="1 5">Belongs to the Fmt family.</text>
</comment>
<evidence type="ECO:0000256" key="2">
    <source>
        <dbReference type="ARBA" id="ARBA00012261"/>
    </source>
</evidence>
<dbReference type="SUPFAM" id="SSF50486">
    <property type="entry name" value="FMT C-terminal domain-like"/>
    <property type="match status" value="1"/>
</dbReference>
<keyword evidence="4 5" id="KW-0648">Protein biosynthesis</keyword>
<feature type="domain" description="Formyl transferase C-terminal" evidence="7">
    <location>
        <begin position="204"/>
        <end position="300"/>
    </location>
</feature>
<gene>
    <name evidence="5" type="primary">fmt</name>
    <name evidence="8" type="ORF">X560_2000</name>
</gene>
<dbReference type="InterPro" id="IPR011034">
    <property type="entry name" value="Formyl_transferase-like_C_sf"/>
</dbReference>
<dbReference type="PANTHER" id="PTHR11138">
    <property type="entry name" value="METHIONYL-TRNA FORMYLTRANSFERASE"/>
    <property type="match status" value="1"/>
</dbReference>
<evidence type="ECO:0000256" key="3">
    <source>
        <dbReference type="ARBA" id="ARBA00022679"/>
    </source>
</evidence>
<dbReference type="PANTHER" id="PTHR11138:SF5">
    <property type="entry name" value="METHIONYL-TRNA FORMYLTRANSFERASE, MITOCHONDRIAL"/>
    <property type="match status" value="1"/>
</dbReference>
<feature type="binding site" evidence="5">
    <location>
        <begin position="109"/>
        <end position="112"/>
    </location>
    <ligand>
        <name>(6S)-5,6,7,8-tetrahydrofolate</name>
        <dbReference type="ChEBI" id="CHEBI:57453"/>
    </ligand>
</feature>
<dbReference type="FunFam" id="3.40.50.170:FF:000004">
    <property type="entry name" value="Methionyl-tRNA formyltransferase"/>
    <property type="match status" value="1"/>
</dbReference>
<dbReference type="OrthoDB" id="9802815at2"/>
<dbReference type="Gene3D" id="3.40.50.12230">
    <property type="match status" value="1"/>
</dbReference>
<protein>
    <recommendedName>
        <fullName evidence="2 5">Methionyl-tRNA formyltransferase</fullName>
        <ecNumber evidence="2 5">2.1.2.9</ecNumber>
    </recommendedName>
</protein>